<evidence type="ECO:0000259" key="9">
    <source>
        <dbReference type="PROSITE" id="PS52029"/>
    </source>
</evidence>
<feature type="domain" description="LysM" evidence="8">
    <location>
        <begin position="79"/>
        <end position="123"/>
    </location>
</feature>
<dbReference type="GO" id="GO:0008360">
    <property type="term" value="P:regulation of cell shape"/>
    <property type="evidence" value="ECO:0007669"/>
    <property type="project" value="UniProtKB-UniRule"/>
</dbReference>
<keyword evidence="5 6" id="KW-0961">Cell wall biogenesis/degradation</keyword>
<dbReference type="Pfam" id="PF01476">
    <property type="entry name" value="LysM"/>
    <property type="match status" value="1"/>
</dbReference>
<proteinExistence type="predicted"/>
<protein>
    <submittedName>
        <fullName evidence="10">Uncharacterized protein</fullName>
    </submittedName>
</protein>
<feature type="domain" description="L,D-TPase catalytic" evidence="9">
    <location>
        <begin position="139"/>
        <end position="257"/>
    </location>
</feature>
<feature type="region of interest" description="Disordered" evidence="7">
    <location>
        <begin position="29"/>
        <end position="74"/>
    </location>
</feature>
<sequence length="258" mass="28475">MSHRLKIVLSIILLLVLLLLTPLSKGNGGISPTPTTPLPSTPVPTVTTTPSPTTITPTLPEPTTNTPEPITPPAPSVPQFYTVLPGETLWEIAGKLGINMEDLVVANHLTDANLIYAGQELYIGTVPIIVPEPTILEGKQIIVILSTQRVYTFEDGILLKEFIVSTGTSNHPTVTGEYEIYEKHEFDDMSGGVKGIDYYYLADVPWTMYFHKGYGFHGTYWHSNFGHPMSHGCINMYTPDAEWLFKWAPIDTPITIIP</sequence>
<accession>A0A0G1K6G8</accession>
<dbReference type="PROSITE" id="PS52029">
    <property type="entry name" value="LD_TPASE"/>
    <property type="match status" value="1"/>
</dbReference>
<comment type="caution">
    <text evidence="10">The sequence shown here is derived from an EMBL/GenBank/DDBJ whole genome shotgun (WGS) entry which is preliminary data.</text>
</comment>
<dbReference type="SMART" id="SM00257">
    <property type="entry name" value="LysM"/>
    <property type="match status" value="1"/>
</dbReference>
<evidence type="ECO:0000256" key="7">
    <source>
        <dbReference type="SAM" id="MobiDB-lite"/>
    </source>
</evidence>
<reference evidence="10 11" key="1">
    <citation type="journal article" date="2015" name="Nature">
        <title>rRNA introns, odd ribosomes, and small enigmatic genomes across a large radiation of phyla.</title>
        <authorList>
            <person name="Brown C.T."/>
            <person name="Hug L.A."/>
            <person name="Thomas B.C."/>
            <person name="Sharon I."/>
            <person name="Castelle C.J."/>
            <person name="Singh A."/>
            <person name="Wilkins M.J."/>
            <person name="Williams K.H."/>
            <person name="Banfield J.F."/>
        </authorList>
    </citation>
    <scope>NUCLEOTIDE SEQUENCE [LARGE SCALE GENOMIC DNA]</scope>
</reference>
<dbReference type="GO" id="GO:0071972">
    <property type="term" value="F:peptidoglycan L,D-transpeptidase activity"/>
    <property type="evidence" value="ECO:0007669"/>
    <property type="project" value="TreeGrafter"/>
</dbReference>
<gene>
    <name evidence="10" type="ORF">UW44_C0006G0040</name>
</gene>
<dbReference type="PANTHER" id="PTHR30582">
    <property type="entry name" value="L,D-TRANSPEPTIDASE"/>
    <property type="match status" value="1"/>
</dbReference>
<dbReference type="GO" id="GO:0016740">
    <property type="term" value="F:transferase activity"/>
    <property type="evidence" value="ECO:0007669"/>
    <property type="project" value="UniProtKB-KW"/>
</dbReference>
<dbReference type="InterPro" id="IPR036779">
    <property type="entry name" value="LysM_dom_sf"/>
</dbReference>
<evidence type="ECO:0000256" key="1">
    <source>
        <dbReference type="ARBA" id="ARBA00004752"/>
    </source>
</evidence>
<dbReference type="InterPro" id="IPR038063">
    <property type="entry name" value="Transpep_catalytic_dom"/>
</dbReference>
<name>A0A0G1K6G8_9BACT</name>
<dbReference type="CDD" id="cd00118">
    <property type="entry name" value="LysM"/>
    <property type="match status" value="1"/>
</dbReference>
<dbReference type="STRING" id="1618387.UW44_C0006G0040"/>
<dbReference type="InterPro" id="IPR005490">
    <property type="entry name" value="LD_TPept_cat_dom"/>
</dbReference>
<evidence type="ECO:0000313" key="10">
    <source>
        <dbReference type="EMBL" id="KKT51922.1"/>
    </source>
</evidence>
<dbReference type="Gene3D" id="3.10.350.10">
    <property type="entry name" value="LysM domain"/>
    <property type="match status" value="1"/>
</dbReference>
<dbReference type="PANTHER" id="PTHR30582:SF2">
    <property type="entry name" value="L,D-TRANSPEPTIDASE YCIB-RELATED"/>
    <property type="match status" value="1"/>
</dbReference>
<evidence type="ECO:0000256" key="5">
    <source>
        <dbReference type="ARBA" id="ARBA00023316"/>
    </source>
</evidence>
<keyword evidence="3 6" id="KW-0133">Cell shape</keyword>
<dbReference type="Gene3D" id="2.40.440.10">
    <property type="entry name" value="L,D-transpeptidase catalytic domain-like"/>
    <property type="match status" value="1"/>
</dbReference>
<organism evidence="10 11">
    <name type="scientific">Candidatus Collierbacteria bacterium GW2011_GWB2_44_22</name>
    <dbReference type="NCBI Taxonomy" id="1618387"/>
    <lineage>
        <taxon>Bacteria</taxon>
        <taxon>Candidatus Collieribacteriota</taxon>
    </lineage>
</organism>
<feature type="compositionally biased region" description="Low complexity" evidence="7">
    <location>
        <begin position="43"/>
        <end position="68"/>
    </location>
</feature>
<evidence type="ECO:0000256" key="2">
    <source>
        <dbReference type="ARBA" id="ARBA00022679"/>
    </source>
</evidence>
<evidence type="ECO:0000256" key="6">
    <source>
        <dbReference type="PROSITE-ProRule" id="PRU01373"/>
    </source>
</evidence>
<dbReference type="GO" id="GO:0005576">
    <property type="term" value="C:extracellular region"/>
    <property type="evidence" value="ECO:0007669"/>
    <property type="project" value="TreeGrafter"/>
</dbReference>
<dbReference type="SUPFAM" id="SSF54106">
    <property type="entry name" value="LysM domain"/>
    <property type="match status" value="1"/>
</dbReference>
<dbReference type="AlphaFoldDB" id="A0A0G1K6G8"/>
<evidence type="ECO:0000256" key="3">
    <source>
        <dbReference type="ARBA" id="ARBA00022960"/>
    </source>
</evidence>
<dbReference type="SUPFAM" id="SSF141523">
    <property type="entry name" value="L,D-transpeptidase catalytic domain-like"/>
    <property type="match status" value="1"/>
</dbReference>
<dbReference type="InterPro" id="IPR018392">
    <property type="entry name" value="LysM"/>
</dbReference>
<dbReference type="UniPathway" id="UPA00219"/>
<keyword evidence="4 6" id="KW-0573">Peptidoglycan synthesis</keyword>
<dbReference type="Proteomes" id="UP000034006">
    <property type="component" value="Unassembled WGS sequence"/>
</dbReference>
<feature type="active site" description="Nucleophile" evidence="6">
    <location>
        <position position="233"/>
    </location>
</feature>
<evidence type="ECO:0000256" key="4">
    <source>
        <dbReference type="ARBA" id="ARBA00022984"/>
    </source>
</evidence>
<evidence type="ECO:0000313" key="11">
    <source>
        <dbReference type="Proteomes" id="UP000034006"/>
    </source>
</evidence>
<dbReference type="GO" id="GO:0071555">
    <property type="term" value="P:cell wall organization"/>
    <property type="evidence" value="ECO:0007669"/>
    <property type="project" value="UniProtKB-UniRule"/>
</dbReference>
<dbReference type="InterPro" id="IPR050979">
    <property type="entry name" value="LD-transpeptidase"/>
</dbReference>
<dbReference type="CDD" id="cd16913">
    <property type="entry name" value="YkuD_like"/>
    <property type="match status" value="1"/>
</dbReference>
<dbReference type="EMBL" id="LCIH01000006">
    <property type="protein sequence ID" value="KKT51922.1"/>
    <property type="molecule type" value="Genomic_DNA"/>
</dbReference>
<comment type="pathway">
    <text evidence="1 6">Cell wall biogenesis; peptidoglycan biosynthesis.</text>
</comment>
<evidence type="ECO:0000259" key="8">
    <source>
        <dbReference type="PROSITE" id="PS51782"/>
    </source>
</evidence>
<dbReference type="Pfam" id="PF03734">
    <property type="entry name" value="YkuD"/>
    <property type="match status" value="1"/>
</dbReference>
<keyword evidence="2" id="KW-0808">Transferase</keyword>
<dbReference type="PROSITE" id="PS51782">
    <property type="entry name" value="LYSM"/>
    <property type="match status" value="1"/>
</dbReference>
<dbReference type="GO" id="GO:0018104">
    <property type="term" value="P:peptidoglycan-protein cross-linking"/>
    <property type="evidence" value="ECO:0007669"/>
    <property type="project" value="TreeGrafter"/>
</dbReference>
<feature type="active site" description="Proton donor/acceptor" evidence="6">
    <location>
        <position position="217"/>
    </location>
</feature>